<name>A0ABY1W5T3_9ENTR</name>
<accession>A0ABY1W5T3</accession>
<gene>
    <name evidence="1" type="ORF">NCTC9529_03359</name>
</gene>
<reference evidence="1 2" key="1">
    <citation type="submission" date="2018-06" db="EMBL/GenBank/DDBJ databases">
        <authorList>
            <consortium name="Pathogen Informatics"/>
            <person name="Doyle S."/>
        </authorList>
    </citation>
    <scope>NUCLEOTIDE SEQUENCE [LARGE SCALE GENOMIC DNA]</scope>
    <source>
        <strain evidence="2">NCTC 9529</strain>
    </source>
</reference>
<dbReference type="EMBL" id="UFYH01000001">
    <property type="protein sequence ID" value="STD14890.1"/>
    <property type="molecule type" value="Genomic_DNA"/>
</dbReference>
<evidence type="ECO:0000313" key="1">
    <source>
        <dbReference type="EMBL" id="STD14890.1"/>
    </source>
</evidence>
<comment type="caution">
    <text evidence="1">The sequence shown here is derived from an EMBL/GenBank/DDBJ whole genome shotgun (WGS) entry which is preliminary data.</text>
</comment>
<protein>
    <submittedName>
        <fullName evidence="1">Uncharacterized protein</fullName>
    </submittedName>
</protein>
<evidence type="ECO:0000313" key="2">
    <source>
        <dbReference type="Proteomes" id="UP000254849"/>
    </source>
</evidence>
<sequence>MKKYLFGLVKFAMGVKFTLELLNELIAFVEKANGYLHIVLNYCCLSWDEFPDGKVEAQIPS</sequence>
<keyword evidence="2" id="KW-1185">Reference proteome</keyword>
<organism evidence="1 2">
    <name type="scientific">Cronobacter universalis NCTC 9529</name>
    <dbReference type="NCBI Taxonomy" id="1074000"/>
    <lineage>
        <taxon>Bacteria</taxon>
        <taxon>Pseudomonadati</taxon>
        <taxon>Pseudomonadota</taxon>
        <taxon>Gammaproteobacteria</taxon>
        <taxon>Enterobacterales</taxon>
        <taxon>Enterobacteriaceae</taxon>
        <taxon>Cronobacter</taxon>
    </lineage>
</organism>
<dbReference type="Proteomes" id="UP000254849">
    <property type="component" value="Unassembled WGS sequence"/>
</dbReference>
<proteinExistence type="predicted"/>
<dbReference type="RefSeq" id="WP_007707265.1">
    <property type="nucleotide sequence ID" value="NZ_AJKW01000005.1"/>
</dbReference>